<dbReference type="Proteomes" id="UP000183983">
    <property type="component" value="Unassembled WGS sequence"/>
</dbReference>
<dbReference type="EMBL" id="FRDA01000013">
    <property type="protein sequence ID" value="SHN20297.1"/>
    <property type="molecule type" value="Genomic_DNA"/>
</dbReference>
<name>A0A1M7PSD5_9PSED</name>
<sequence length="50" mass="5654">MDIEVTDDWPCNPTEEQMIRQHVNLVSEENRLLPDEAARSGDLLNVDSTG</sequence>
<evidence type="ECO:0000313" key="1">
    <source>
        <dbReference type="EMBL" id="SHN20297.1"/>
    </source>
</evidence>
<reference evidence="1" key="1">
    <citation type="submission" date="2016-11" db="EMBL/GenBank/DDBJ databases">
        <authorList>
            <person name="Jaros S."/>
            <person name="Januszkiewicz K."/>
            <person name="Wedrychowicz H."/>
        </authorList>
    </citation>
    <scope>NUCLEOTIDE SEQUENCE [LARGE SCALE GENOMIC DNA]</scope>
    <source>
        <strain evidence="1">LMG 26898</strain>
    </source>
</reference>
<organism evidence="1">
    <name type="scientific">Pseudomonas asturiensis</name>
    <dbReference type="NCBI Taxonomy" id="1190415"/>
    <lineage>
        <taxon>Bacteria</taxon>
        <taxon>Pseudomonadati</taxon>
        <taxon>Pseudomonadota</taxon>
        <taxon>Gammaproteobacteria</taxon>
        <taxon>Pseudomonadales</taxon>
        <taxon>Pseudomonadaceae</taxon>
        <taxon>Pseudomonas</taxon>
    </lineage>
</organism>
<accession>A0A1M7PSD5</accession>
<dbReference type="RefSeq" id="WP_163031997.1">
    <property type="nucleotide sequence ID" value="NZ_FRDA01000013.1"/>
</dbReference>
<proteinExistence type="predicted"/>
<gene>
    <name evidence="1" type="ORF">SAMN05216593_1135</name>
</gene>
<dbReference type="AlphaFoldDB" id="A0A1M7PSD5"/>
<protein>
    <submittedName>
        <fullName evidence="1">Uncharacterized protein</fullName>
    </submittedName>
</protein>